<feature type="domain" description="RNase H type-1" evidence="4">
    <location>
        <begin position="408"/>
        <end position="525"/>
    </location>
</feature>
<dbReference type="InterPro" id="IPR002213">
    <property type="entry name" value="UDP_glucos_trans"/>
</dbReference>
<accession>A0A8S9KB52</accession>
<comment type="similarity">
    <text evidence="1">Belongs to the UDP-glycosyltransferase family.</text>
</comment>
<dbReference type="AlphaFoldDB" id="A0A8S9KB52"/>
<dbReference type="InterPro" id="IPR012337">
    <property type="entry name" value="RNaseH-like_sf"/>
</dbReference>
<dbReference type="Pfam" id="PF00201">
    <property type="entry name" value="UDPGT"/>
    <property type="match status" value="1"/>
</dbReference>
<dbReference type="GO" id="GO:0003676">
    <property type="term" value="F:nucleic acid binding"/>
    <property type="evidence" value="ECO:0007669"/>
    <property type="project" value="InterPro"/>
</dbReference>
<organism evidence="5">
    <name type="scientific">Brassica cretica</name>
    <name type="common">Mustard</name>
    <dbReference type="NCBI Taxonomy" id="69181"/>
    <lineage>
        <taxon>Eukaryota</taxon>
        <taxon>Viridiplantae</taxon>
        <taxon>Streptophyta</taxon>
        <taxon>Embryophyta</taxon>
        <taxon>Tracheophyta</taxon>
        <taxon>Spermatophyta</taxon>
        <taxon>Magnoliopsida</taxon>
        <taxon>eudicotyledons</taxon>
        <taxon>Gunneridae</taxon>
        <taxon>Pentapetalae</taxon>
        <taxon>rosids</taxon>
        <taxon>malvids</taxon>
        <taxon>Brassicales</taxon>
        <taxon>Brassicaceae</taxon>
        <taxon>Brassiceae</taxon>
        <taxon>Brassica</taxon>
    </lineage>
</organism>
<dbReference type="InterPro" id="IPR036397">
    <property type="entry name" value="RNaseH_sf"/>
</dbReference>
<dbReference type="GO" id="GO:0004523">
    <property type="term" value="F:RNA-DNA hybrid ribonuclease activity"/>
    <property type="evidence" value="ECO:0007669"/>
    <property type="project" value="InterPro"/>
</dbReference>
<dbReference type="Gene3D" id="3.30.420.10">
    <property type="entry name" value="Ribonuclease H-like superfamily/Ribonuclease H"/>
    <property type="match status" value="1"/>
</dbReference>
<dbReference type="GO" id="GO:0051555">
    <property type="term" value="P:flavonol biosynthetic process"/>
    <property type="evidence" value="ECO:0007669"/>
    <property type="project" value="TreeGrafter"/>
</dbReference>
<dbReference type="SUPFAM" id="SSF53098">
    <property type="entry name" value="Ribonuclease H-like"/>
    <property type="match status" value="1"/>
</dbReference>
<sequence length="540" mass="59135">MTTTKKPHVLVPFPQSGHMVPHLDLTHRLLLRGAIVTVLVMPKNAPYLDPGSVETLQQLPLQALPHMLEALSGLHDPLVDFLNHQPPSDLPDVILGSSFLSPWINKKIEASSTSSRLPQQKVTVSYVVNTFYELEPELVESVTAMFMTHHRVWTVGPLLAVKAGVDRGGSSSLPPEKVLAWLDTCSEDNSVVYIAFGSQIRLTVEQTAALAAALETSAMRFIWAVRDAAMKVNSGDNYGDDVDVIPAGFEERVKDKGLVIRGWAPQTMILEHRAVGSYLTHLGWGSALEGMIGGVVMLAWPMQADHFHNAKLLVDDLGVAVRVGENKDSVPDSGKLARVLADSVKDDFPERVRLMKLREKGMEAIQEGGSSYNNLDELVAEIQGLAAVPRRSQPVRVIPQDNCVMVRSDAAWNETNKIAGLGWTIKTQNRVSSFSSPMRFVGSPLIAEGLALREAVEKCRDLGLTKIRCESDCAQLIKALTFDHPLAELYGIVADIEAVALSFDFVSFTWISRERNRDADSLAKQVLSAELALMASPNNV</sequence>
<dbReference type="Pfam" id="PF13456">
    <property type="entry name" value="RVT_3"/>
    <property type="match status" value="1"/>
</dbReference>
<evidence type="ECO:0000259" key="4">
    <source>
        <dbReference type="Pfam" id="PF13456"/>
    </source>
</evidence>
<dbReference type="EMBL" id="QGKY02000190">
    <property type="protein sequence ID" value="KAF2591292.1"/>
    <property type="molecule type" value="Genomic_DNA"/>
</dbReference>
<reference evidence="5" key="1">
    <citation type="submission" date="2019-12" db="EMBL/GenBank/DDBJ databases">
        <title>Genome sequencing and annotation of Brassica cretica.</title>
        <authorList>
            <person name="Studholme D.J."/>
            <person name="Sarris P.F."/>
        </authorList>
    </citation>
    <scope>NUCLEOTIDE SEQUENCE</scope>
    <source>
        <strain evidence="5">PFS-102/07</strain>
        <tissue evidence="5">Leaf</tissue>
    </source>
</reference>
<dbReference type="InterPro" id="IPR044730">
    <property type="entry name" value="RNase_H-like_dom_plant"/>
</dbReference>
<keyword evidence="2" id="KW-0328">Glycosyltransferase</keyword>
<dbReference type="GO" id="GO:0035251">
    <property type="term" value="F:UDP-glucosyltransferase activity"/>
    <property type="evidence" value="ECO:0007669"/>
    <property type="project" value="TreeGrafter"/>
</dbReference>
<comment type="caution">
    <text evidence="5">The sequence shown here is derived from an EMBL/GenBank/DDBJ whole genome shotgun (WGS) entry which is preliminary data.</text>
</comment>
<name>A0A8S9KB52_BRACR</name>
<dbReference type="CDD" id="cd03784">
    <property type="entry name" value="GT1_Gtf-like"/>
    <property type="match status" value="1"/>
</dbReference>
<gene>
    <name evidence="5" type="ORF">F2Q70_00042056</name>
</gene>
<keyword evidence="3" id="KW-0808">Transferase</keyword>
<evidence type="ECO:0000256" key="1">
    <source>
        <dbReference type="ARBA" id="ARBA00009995"/>
    </source>
</evidence>
<dbReference type="PANTHER" id="PTHR48047">
    <property type="entry name" value="GLYCOSYLTRANSFERASE"/>
    <property type="match status" value="1"/>
</dbReference>
<dbReference type="FunFam" id="3.40.50.2000:FF:000060">
    <property type="entry name" value="Glycosyltransferase"/>
    <property type="match status" value="1"/>
</dbReference>
<dbReference type="InterPro" id="IPR002156">
    <property type="entry name" value="RNaseH_domain"/>
</dbReference>
<evidence type="ECO:0000256" key="3">
    <source>
        <dbReference type="ARBA" id="ARBA00022679"/>
    </source>
</evidence>
<protein>
    <recommendedName>
        <fullName evidence="4">RNase H type-1 domain-containing protein</fullName>
    </recommendedName>
</protein>
<dbReference type="CDD" id="cd06222">
    <property type="entry name" value="RNase_H_like"/>
    <property type="match status" value="1"/>
</dbReference>
<dbReference type="SUPFAM" id="SSF53756">
    <property type="entry name" value="UDP-Glycosyltransferase/glycogen phosphorylase"/>
    <property type="match status" value="1"/>
</dbReference>
<evidence type="ECO:0000256" key="2">
    <source>
        <dbReference type="ARBA" id="ARBA00022676"/>
    </source>
</evidence>
<dbReference type="Gene3D" id="3.40.50.2000">
    <property type="entry name" value="Glycogen Phosphorylase B"/>
    <property type="match status" value="3"/>
</dbReference>
<evidence type="ECO:0000313" key="5">
    <source>
        <dbReference type="EMBL" id="KAF2591292.1"/>
    </source>
</evidence>
<proteinExistence type="inferred from homology"/>
<dbReference type="PANTHER" id="PTHR48047:SF5">
    <property type="entry name" value="FLAVONOL 7-O-RHAMNOSYLTRANSFERASE"/>
    <property type="match status" value="1"/>
</dbReference>